<feature type="compositionally biased region" description="Basic and acidic residues" evidence="1">
    <location>
        <begin position="8"/>
        <end position="18"/>
    </location>
</feature>
<dbReference type="AlphaFoldDB" id="A0A2N3N621"/>
<feature type="compositionally biased region" description="Low complexity" evidence="1">
    <location>
        <begin position="513"/>
        <end position="522"/>
    </location>
</feature>
<feature type="region of interest" description="Disordered" evidence="1">
    <location>
        <begin position="622"/>
        <end position="702"/>
    </location>
</feature>
<reference evidence="2 3" key="1">
    <citation type="journal article" date="2017" name="G3 (Bethesda)">
        <title>First Draft Genome Sequence of the Pathogenic Fungus Lomentospora prolificans (Formerly Scedosporium prolificans).</title>
        <authorList>
            <person name="Luo R."/>
            <person name="Zimin A."/>
            <person name="Workman R."/>
            <person name="Fan Y."/>
            <person name="Pertea G."/>
            <person name="Grossman N."/>
            <person name="Wear M.P."/>
            <person name="Jia B."/>
            <person name="Miller H."/>
            <person name="Casadevall A."/>
            <person name="Timp W."/>
            <person name="Zhang S.X."/>
            <person name="Salzberg S.L."/>
        </authorList>
    </citation>
    <scope>NUCLEOTIDE SEQUENCE [LARGE SCALE GENOMIC DNA]</scope>
    <source>
        <strain evidence="2 3">JHH-5317</strain>
    </source>
</reference>
<feature type="region of interest" description="Disordered" evidence="1">
    <location>
        <begin position="352"/>
        <end position="384"/>
    </location>
</feature>
<feature type="compositionally biased region" description="Basic and acidic residues" evidence="1">
    <location>
        <begin position="622"/>
        <end position="634"/>
    </location>
</feature>
<organism evidence="2 3">
    <name type="scientific">Lomentospora prolificans</name>
    <dbReference type="NCBI Taxonomy" id="41688"/>
    <lineage>
        <taxon>Eukaryota</taxon>
        <taxon>Fungi</taxon>
        <taxon>Dikarya</taxon>
        <taxon>Ascomycota</taxon>
        <taxon>Pezizomycotina</taxon>
        <taxon>Sordariomycetes</taxon>
        <taxon>Hypocreomycetidae</taxon>
        <taxon>Microascales</taxon>
        <taxon>Microascaceae</taxon>
        <taxon>Lomentospora</taxon>
    </lineage>
</organism>
<comment type="caution">
    <text evidence="2">The sequence shown here is derived from an EMBL/GenBank/DDBJ whole genome shotgun (WGS) entry which is preliminary data.</text>
</comment>
<feature type="compositionally biased region" description="Basic and acidic residues" evidence="1">
    <location>
        <begin position="478"/>
        <end position="498"/>
    </location>
</feature>
<proteinExistence type="predicted"/>
<name>A0A2N3N621_9PEZI</name>
<feature type="region of interest" description="Disordered" evidence="1">
    <location>
        <begin position="1"/>
        <end position="32"/>
    </location>
</feature>
<accession>A0A2N3N621</accession>
<feature type="compositionally biased region" description="Basic and acidic residues" evidence="1">
    <location>
        <begin position="445"/>
        <end position="459"/>
    </location>
</feature>
<feature type="compositionally biased region" description="Basic and acidic residues" evidence="1">
    <location>
        <begin position="244"/>
        <end position="264"/>
    </location>
</feature>
<feature type="region of interest" description="Disordered" evidence="1">
    <location>
        <begin position="401"/>
        <end position="530"/>
    </location>
</feature>
<feature type="compositionally biased region" description="Basic and acidic residues" evidence="1">
    <location>
        <begin position="183"/>
        <end position="200"/>
    </location>
</feature>
<sequence>MSAYDPYDSPRPRYDDRERRHRHGDTREVRETYTTKVYPTSRELVPHHREDVDSFAIERAYPEDYSSRDVRRARSAEPGYYDDDYYDRDAYRSRGGRKGGYADSYYEAEEKRRRRVLSRQQKIIAAVAGAALAVGGKEIYDRRSAVTKEEDEIHRNYLHSVALGAAGAVAGYQGAELYNKHASKPDHKSTHVVHRGRDGRVQEYYYSDSDDDPPAKKGHNKFLESALGVTSLGAAMKALTGGGSDKHSDDRSRRGRSNSRDSARSTRSRGHSMSKIQKAAMASLLAGATEAFRIAKEPGGWKGEKAKRIVTAAIGAGAIGGAQDDDKHNKRDIAESVIGGLLGNRVLHGSKKNIEEDEVTGRSRSRSRVRSRSENRGGSGSGATGLAALASAGLAAFSAKKAIDSRDDSRGRSHSAGDRHRSRSRSVVDSARRSLAKFGIGSDPDADRRDNGSDHDGSRSSRRHRRYDDDEDDDYDDDYRRSSRKGRDDRYSSRRYDGDEADDRYRSRRSARSDAGSSTDLGDSSDDERRAKKLRGKQIITSGLAAVAAIHAAHGVYENMGKRVRQNIAVKEGRITAKRAQELQAKAVLKDTAKIGLAALGVKGALAEFKAAKNTSQECRAFREEKQRRHERRLERRRRLSSAGPPSQRRVEDWLSSPDSGSYRSEPGGPRYEERRYPSSSSAHRTASAPGYRPEGMRPGRR</sequence>
<evidence type="ECO:0000313" key="2">
    <source>
        <dbReference type="EMBL" id="PKS07881.1"/>
    </source>
</evidence>
<dbReference type="VEuPathDB" id="FungiDB:jhhlp_006489"/>
<evidence type="ECO:0000256" key="1">
    <source>
        <dbReference type="SAM" id="MobiDB-lite"/>
    </source>
</evidence>
<keyword evidence="3" id="KW-1185">Reference proteome</keyword>
<evidence type="ECO:0000313" key="3">
    <source>
        <dbReference type="Proteomes" id="UP000233524"/>
    </source>
</evidence>
<feature type="region of interest" description="Disordered" evidence="1">
    <location>
        <begin position="238"/>
        <end position="277"/>
    </location>
</feature>
<protein>
    <recommendedName>
        <fullName evidence="4">DUF3824 domain-containing protein</fullName>
    </recommendedName>
</protein>
<dbReference type="Proteomes" id="UP000233524">
    <property type="component" value="Unassembled WGS sequence"/>
</dbReference>
<gene>
    <name evidence="2" type="ORF">jhhlp_006489</name>
</gene>
<dbReference type="OrthoDB" id="5407645at2759"/>
<feature type="compositionally biased region" description="Basic and acidic residues" evidence="1">
    <location>
        <begin position="65"/>
        <end position="75"/>
    </location>
</feature>
<dbReference type="STRING" id="41688.A0A2N3N621"/>
<feature type="region of interest" description="Disordered" evidence="1">
    <location>
        <begin position="181"/>
        <end position="200"/>
    </location>
</feature>
<feature type="region of interest" description="Disordered" evidence="1">
    <location>
        <begin position="65"/>
        <end position="101"/>
    </location>
</feature>
<feature type="compositionally biased region" description="Basic and acidic residues" evidence="1">
    <location>
        <begin position="401"/>
        <end position="419"/>
    </location>
</feature>
<dbReference type="InParanoid" id="A0A2N3N621"/>
<dbReference type="EMBL" id="NLAX01000701">
    <property type="protein sequence ID" value="PKS07881.1"/>
    <property type="molecule type" value="Genomic_DNA"/>
</dbReference>
<evidence type="ECO:0008006" key="4">
    <source>
        <dbReference type="Google" id="ProtNLM"/>
    </source>
</evidence>